<reference evidence="4" key="1">
    <citation type="journal article" date="2021" name="PeerJ">
        <title>Extensive microbial diversity within the chicken gut microbiome revealed by metagenomics and culture.</title>
        <authorList>
            <person name="Gilroy R."/>
            <person name="Ravi A."/>
            <person name="Getino M."/>
            <person name="Pursley I."/>
            <person name="Horton D.L."/>
            <person name="Alikhan N.F."/>
            <person name="Baker D."/>
            <person name="Gharbi K."/>
            <person name="Hall N."/>
            <person name="Watson M."/>
            <person name="Adriaenssens E.M."/>
            <person name="Foster-Nyarko E."/>
            <person name="Jarju S."/>
            <person name="Secka A."/>
            <person name="Antonio M."/>
            <person name="Oren A."/>
            <person name="Chaudhuri R.R."/>
            <person name="La Ragione R."/>
            <person name="Hildebrand F."/>
            <person name="Pallen M.J."/>
        </authorList>
    </citation>
    <scope>NUCLEOTIDE SEQUENCE</scope>
    <source>
        <strain evidence="4">4100</strain>
    </source>
</reference>
<gene>
    <name evidence="4" type="primary">sufD</name>
    <name evidence="4" type="ORF">K8V47_02230</name>
</gene>
<dbReference type="EMBL" id="DYXT01000016">
    <property type="protein sequence ID" value="HJE38569.1"/>
    <property type="molecule type" value="Genomic_DNA"/>
</dbReference>
<reference evidence="4" key="2">
    <citation type="submission" date="2021-09" db="EMBL/GenBank/DDBJ databases">
        <authorList>
            <person name="Gilroy R."/>
        </authorList>
    </citation>
    <scope>NUCLEOTIDE SEQUENCE</scope>
    <source>
        <strain evidence="4">4100</strain>
    </source>
</reference>
<dbReference type="Pfam" id="PF19295">
    <property type="entry name" value="SufBD_N"/>
    <property type="match status" value="1"/>
</dbReference>
<dbReference type="AlphaFoldDB" id="A0A921E753"/>
<sequence length="448" mass="49563">MSSLKQYIDLYRDHHDTLDKGSVALVNAMRPEALSRLESAHLPDLSDERSQYTSVEQMFAPDYGVNLARVNIPVDIAATFACNLPNLSTLMGIVVNDFFSPSSTLVNRLPEGVIFDSLRTVAAKRPELLEKYLNKIAPQTDAGVNLNTLLMQDGVVIYIPANVHLAKPLQLVNIFSSPTPLMAARRLLVILGDGAKADIVVCDHTQDDAQQYLASQVAEVYLGRDAGLGFYTLEEASLRTSRYAQTFIKQHEGSRLNLHYAALAAGVSRNEFVVDLLGEHAETLLTGMAIGMDREHVDCNTTVNHRVPRCHSNQVFRYVMGGTSQGIFDGGIVVTPEAPYTVAYQSNRNVLASTEARMHSKPRLEIYNDEVKCSHGATIGQLNEEALFYMRSRGIPAAEARVMLMQAFMADVIDTVGLESLRDRLRHLVEMRFNGQSASCRRCSDTQN</sequence>
<dbReference type="InterPro" id="IPR055346">
    <property type="entry name" value="Fe-S_cluster_assembly_SufBD"/>
</dbReference>
<dbReference type="Pfam" id="PF01458">
    <property type="entry name" value="SUFBD_core"/>
    <property type="match status" value="1"/>
</dbReference>
<proteinExistence type="inferred from homology"/>
<dbReference type="SUPFAM" id="SSF101960">
    <property type="entry name" value="Stabilizer of iron transporter SufD"/>
    <property type="match status" value="1"/>
</dbReference>
<dbReference type="PANTHER" id="PTHR43575:SF1">
    <property type="entry name" value="PROTEIN ABCI7, CHLOROPLASTIC"/>
    <property type="match status" value="1"/>
</dbReference>
<feature type="domain" description="SUF system FeS cluster assembly SufBD N-terminal" evidence="3">
    <location>
        <begin position="1"/>
        <end position="171"/>
    </location>
</feature>
<dbReference type="NCBIfam" id="TIGR01981">
    <property type="entry name" value="sufD"/>
    <property type="match status" value="1"/>
</dbReference>
<feature type="domain" description="SUF system FeS cluster assembly SufBD core" evidence="2">
    <location>
        <begin position="182"/>
        <end position="408"/>
    </location>
</feature>
<organism evidence="4 5">
    <name type="scientific">Candidatus Amulumruptor caecigallinarius</name>
    <dbReference type="NCBI Taxonomy" id="2109911"/>
    <lineage>
        <taxon>Bacteria</taxon>
        <taxon>Pseudomonadati</taxon>
        <taxon>Bacteroidota</taxon>
        <taxon>Bacteroidia</taxon>
        <taxon>Bacteroidales</taxon>
        <taxon>Muribaculaceae</taxon>
        <taxon>Candidatus Amulumruptor</taxon>
    </lineage>
</organism>
<evidence type="ECO:0000259" key="2">
    <source>
        <dbReference type="Pfam" id="PF01458"/>
    </source>
</evidence>
<dbReference type="GO" id="GO:0016226">
    <property type="term" value="P:iron-sulfur cluster assembly"/>
    <property type="evidence" value="ECO:0007669"/>
    <property type="project" value="InterPro"/>
</dbReference>
<name>A0A921E753_9BACT</name>
<dbReference type="Proteomes" id="UP000711407">
    <property type="component" value="Unassembled WGS sequence"/>
</dbReference>
<protein>
    <submittedName>
        <fullName evidence="4">Fe-S cluster assembly protein SufD</fullName>
    </submittedName>
</protein>
<dbReference type="PANTHER" id="PTHR43575">
    <property type="entry name" value="PROTEIN ABCI7, CHLOROPLASTIC"/>
    <property type="match status" value="1"/>
</dbReference>
<accession>A0A921E753</accession>
<evidence type="ECO:0000313" key="4">
    <source>
        <dbReference type="EMBL" id="HJE38569.1"/>
    </source>
</evidence>
<evidence type="ECO:0000259" key="3">
    <source>
        <dbReference type="Pfam" id="PF19295"/>
    </source>
</evidence>
<comment type="similarity">
    <text evidence="1">Belongs to the iron-sulfur cluster assembly SufBD family.</text>
</comment>
<evidence type="ECO:0000313" key="5">
    <source>
        <dbReference type="Proteomes" id="UP000711407"/>
    </source>
</evidence>
<comment type="caution">
    <text evidence="4">The sequence shown here is derived from an EMBL/GenBank/DDBJ whole genome shotgun (WGS) entry which is preliminary data.</text>
</comment>
<dbReference type="InterPro" id="IPR011542">
    <property type="entry name" value="SUF_FeS_clus_asmbl_SufD"/>
</dbReference>
<dbReference type="InterPro" id="IPR045595">
    <property type="entry name" value="SufBD_N"/>
</dbReference>
<dbReference type="InterPro" id="IPR037284">
    <property type="entry name" value="SUF_FeS_clus_asmbl_SufBD_sf"/>
</dbReference>
<evidence type="ECO:0000256" key="1">
    <source>
        <dbReference type="ARBA" id="ARBA00043967"/>
    </source>
</evidence>
<dbReference type="InterPro" id="IPR000825">
    <property type="entry name" value="SUF_FeS_clus_asmbl_SufBD_core"/>
</dbReference>